<dbReference type="EMBL" id="QGGR01000002">
    <property type="protein sequence ID" value="PWK50995.1"/>
    <property type="molecule type" value="Genomic_DNA"/>
</dbReference>
<dbReference type="RefSeq" id="WP_146246181.1">
    <property type="nucleotide sequence ID" value="NZ_BONA01000048.1"/>
</dbReference>
<feature type="region of interest" description="Disordered" evidence="1">
    <location>
        <begin position="131"/>
        <end position="154"/>
    </location>
</feature>
<evidence type="ECO:0000313" key="2">
    <source>
        <dbReference type="EMBL" id="PWK50995.1"/>
    </source>
</evidence>
<name>A0A316FSA2_9ACTN</name>
<protein>
    <submittedName>
        <fullName evidence="2">Uncharacterized protein</fullName>
    </submittedName>
</protein>
<evidence type="ECO:0000256" key="1">
    <source>
        <dbReference type="SAM" id="MobiDB-lite"/>
    </source>
</evidence>
<sequence length="180" mass="20258">MSTETETEPLGWCVVANVATETANGPGGLEIRAGVRHFPAGAKVWVLPPMWANDSDRLMVVGHHRGRGHRLVRVPVLWRHLTGFRVRMIYSPAVMRAIQRPARGSRQPWLWNSRAQAQEYADLWSHGKPLEGRLDDSTDRPPISDPPPPVLDHKGQTYHLAHFNAYRARYSVLPPPSEAI</sequence>
<dbReference type="Proteomes" id="UP000245697">
    <property type="component" value="Unassembled WGS sequence"/>
</dbReference>
<accession>A0A316FSA2</accession>
<dbReference type="AlphaFoldDB" id="A0A316FSA2"/>
<dbReference type="OrthoDB" id="679907at2"/>
<comment type="caution">
    <text evidence="2">The sequence shown here is derived from an EMBL/GenBank/DDBJ whole genome shotgun (WGS) entry which is preliminary data.</text>
</comment>
<proteinExistence type="predicted"/>
<gene>
    <name evidence="2" type="ORF">BC793_10221</name>
</gene>
<reference evidence="2 3" key="1">
    <citation type="submission" date="2018-05" db="EMBL/GenBank/DDBJ databases">
        <title>Genomic Encyclopedia of Archaeal and Bacterial Type Strains, Phase II (KMG-II): from individual species to whole genera.</title>
        <authorList>
            <person name="Goeker M."/>
        </authorList>
    </citation>
    <scope>NUCLEOTIDE SEQUENCE [LARGE SCALE GENOMIC DNA]</scope>
    <source>
        <strain evidence="2 3">DSM 45184</strain>
    </source>
</reference>
<organism evidence="2 3">
    <name type="scientific">Actinoplanes xinjiangensis</name>
    <dbReference type="NCBI Taxonomy" id="512350"/>
    <lineage>
        <taxon>Bacteria</taxon>
        <taxon>Bacillati</taxon>
        <taxon>Actinomycetota</taxon>
        <taxon>Actinomycetes</taxon>
        <taxon>Micromonosporales</taxon>
        <taxon>Micromonosporaceae</taxon>
        <taxon>Actinoplanes</taxon>
    </lineage>
</organism>
<evidence type="ECO:0000313" key="3">
    <source>
        <dbReference type="Proteomes" id="UP000245697"/>
    </source>
</evidence>
<keyword evidence="3" id="KW-1185">Reference proteome</keyword>